<evidence type="ECO:0000313" key="3">
    <source>
        <dbReference type="Proteomes" id="UP001302812"/>
    </source>
</evidence>
<keyword evidence="3" id="KW-1185">Reference proteome</keyword>
<organism evidence="2 3">
    <name type="scientific">Canariomyces notabilis</name>
    <dbReference type="NCBI Taxonomy" id="2074819"/>
    <lineage>
        <taxon>Eukaryota</taxon>
        <taxon>Fungi</taxon>
        <taxon>Dikarya</taxon>
        <taxon>Ascomycota</taxon>
        <taxon>Pezizomycotina</taxon>
        <taxon>Sordariomycetes</taxon>
        <taxon>Sordariomycetidae</taxon>
        <taxon>Sordariales</taxon>
        <taxon>Chaetomiaceae</taxon>
        <taxon>Canariomyces</taxon>
    </lineage>
</organism>
<accession>A0AAN6QF32</accession>
<evidence type="ECO:0000313" key="2">
    <source>
        <dbReference type="EMBL" id="KAK4108999.1"/>
    </source>
</evidence>
<name>A0AAN6QF32_9PEZI</name>
<reference evidence="2" key="2">
    <citation type="submission" date="2023-05" db="EMBL/GenBank/DDBJ databases">
        <authorList>
            <consortium name="Lawrence Berkeley National Laboratory"/>
            <person name="Steindorff A."/>
            <person name="Hensen N."/>
            <person name="Bonometti L."/>
            <person name="Westerberg I."/>
            <person name="Brannstrom I.O."/>
            <person name="Guillou S."/>
            <person name="Cros-Aarteil S."/>
            <person name="Calhoun S."/>
            <person name="Haridas S."/>
            <person name="Kuo A."/>
            <person name="Mondo S."/>
            <person name="Pangilinan J."/>
            <person name="Riley R."/>
            <person name="Labutti K."/>
            <person name="Andreopoulos B."/>
            <person name="Lipzen A."/>
            <person name="Chen C."/>
            <person name="Yanf M."/>
            <person name="Daum C."/>
            <person name="Ng V."/>
            <person name="Clum A."/>
            <person name="Ohm R."/>
            <person name="Martin F."/>
            <person name="Silar P."/>
            <person name="Natvig D."/>
            <person name="Lalanne C."/>
            <person name="Gautier V."/>
            <person name="Ament-Velasquez S.L."/>
            <person name="Kruys A."/>
            <person name="Hutchinson M.I."/>
            <person name="Powell A.J."/>
            <person name="Barry K."/>
            <person name="Miller A.N."/>
            <person name="Grigoriev I.V."/>
            <person name="Debuchy R."/>
            <person name="Gladieux P."/>
            <person name="Thoren M.H."/>
            <person name="Johannesson H."/>
        </authorList>
    </citation>
    <scope>NUCLEOTIDE SEQUENCE</scope>
    <source>
        <strain evidence="2">CBS 508.74</strain>
    </source>
</reference>
<gene>
    <name evidence="2" type="ORF">N656DRAFT_792223</name>
</gene>
<protein>
    <submittedName>
        <fullName evidence="2">Uncharacterized protein</fullName>
    </submittedName>
</protein>
<dbReference type="EMBL" id="MU853359">
    <property type="protein sequence ID" value="KAK4108999.1"/>
    <property type="molecule type" value="Genomic_DNA"/>
</dbReference>
<dbReference type="AlphaFoldDB" id="A0AAN6QF32"/>
<dbReference type="RefSeq" id="XP_064666569.1">
    <property type="nucleotide sequence ID" value="XM_064817054.1"/>
</dbReference>
<feature type="region of interest" description="Disordered" evidence="1">
    <location>
        <begin position="1"/>
        <end position="25"/>
    </location>
</feature>
<evidence type="ECO:0000256" key="1">
    <source>
        <dbReference type="SAM" id="MobiDB-lite"/>
    </source>
</evidence>
<proteinExistence type="predicted"/>
<sequence length="261" mass="29630">MTAIPDGKPPYGGEEPPVYSEEGGKDAEEIVQPRVLVLHGRFIYAEVTSGVADSEPLYQLSRAIHAQGRVTQTIEFQRVDYRVRTTANGSPAVSKRFKDLYIMRYMPPLAYLGTPFQASLQPQSRHTVGEVQIVKSPIFHSGYRALKVLSESEMARLKREGKKVKKDGYHFVMKEGEAGAWEWTNNDGTLVARQVCESRSGDANEVEHRLLVLVPLPRQTLDGLVAMWCLWMWHLHITATTVRKTWEDREYSCRGPSLDWL</sequence>
<reference evidence="2" key="1">
    <citation type="journal article" date="2023" name="Mol. Phylogenet. Evol.">
        <title>Genome-scale phylogeny and comparative genomics of the fungal order Sordariales.</title>
        <authorList>
            <person name="Hensen N."/>
            <person name="Bonometti L."/>
            <person name="Westerberg I."/>
            <person name="Brannstrom I.O."/>
            <person name="Guillou S."/>
            <person name="Cros-Aarteil S."/>
            <person name="Calhoun S."/>
            <person name="Haridas S."/>
            <person name="Kuo A."/>
            <person name="Mondo S."/>
            <person name="Pangilinan J."/>
            <person name="Riley R."/>
            <person name="LaButti K."/>
            <person name="Andreopoulos B."/>
            <person name="Lipzen A."/>
            <person name="Chen C."/>
            <person name="Yan M."/>
            <person name="Daum C."/>
            <person name="Ng V."/>
            <person name="Clum A."/>
            <person name="Steindorff A."/>
            <person name="Ohm R.A."/>
            <person name="Martin F."/>
            <person name="Silar P."/>
            <person name="Natvig D.O."/>
            <person name="Lalanne C."/>
            <person name="Gautier V."/>
            <person name="Ament-Velasquez S.L."/>
            <person name="Kruys A."/>
            <person name="Hutchinson M.I."/>
            <person name="Powell A.J."/>
            <person name="Barry K."/>
            <person name="Miller A.N."/>
            <person name="Grigoriev I.V."/>
            <person name="Debuchy R."/>
            <person name="Gladieux P."/>
            <person name="Hiltunen Thoren M."/>
            <person name="Johannesson H."/>
        </authorList>
    </citation>
    <scope>NUCLEOTIDE SEQUENCE</scope>
    <source>
        <strain evidence="2">CBS 508.74</strain>
    </source>
</reference>
<dbReference type="GeneID" id="89941179"/>
<comment type="caution">
    <text evidence="2">The sequence shown here is derived from an EMBL/GenBank/DDBJ whole genome shotgun (WGS) entry which is preliminary data.</text>
</comment>
<dbReference type="Proteomes" id="UP001302812">
    <property type="component" value="Unassembled WGS sequence"/>
</dbReference>